<evidence type="ECO:0000313" key="1">
    <source>
        <dbReference type="EMBL" id="CAC5375874.1"/>
    </source>
</evidence>
<gene>
    <name evidence="1" type="ORF">MCOR_12728</name>
</gene>
<dbReference type="EMBL" id="CACVKT020002165">
    <property type="protein sequence ID" value="CAC5375874.1"/>
    <property type="molecule type" value="Genomic_DNA"/>
</dbReference>
<organism evidence="1 2">
    <name type="scientific">Mytilus coruscus</name>
    <name type="common">Sea mussel</name>
    <dbReference type="NCBI Taxonomy" id="42192"/>
    <lineage>
        <taxon>Eukaryota</taxon>
        <taxon>Metazoa</taxon>
        <taxon>Spiralia</taxon>
        <taxon>Lophotrochozoa</taxon>
        <taxon>Mollusca</taxon>
        <taxon>Bivalvia</taxon>
        <taxon>Autobranchia</taxon>
        <taxon>Pteriomorphia</taxon>
        <taxon>Mytilida</taxon>
        <taxon>Mytiloidea</taxon>
        <taxon>Mytilidae</taxon>
        <taxon>Mytilinae</taxon>
        <taxon>Mytilus</taxon>
    </lineage>
</organism>
<dbReference type="PANTHER" id="PTHR33845">
    <property type="entry name" value="C2H2-TYPE DOMAIN-CONTAINING PROTEIN"/>
    <property type="match status" value="1"/>
</dbReference>
<name>A0A6J8AYP9_MYTCO</name>
<evidence type="ECO:0000313" key="2">
    <source>
        <dbReference type="Proteomes" id="UP000507470"/>
    </source>
</evidence>
<evidence type="ECO:0008006" key="3">
    <source>
        <dbReference type="Google" id="ProtNLM"/>
    </source>
</evidence>
<protein>
    <recommendedName>
        <fullName evidence="3">C2H2-type domain-containing protein</fullName>
    </recommendedName>
</protein>
<sequence>MSFEGAQKFIPGLTSWRFYEAKRHANIEGPGLPVNVTVEKREKINANSLDHFIDFITSSHIMKDLPYGQRTLKLDSGEIINIPNVIRSLSSSSLISQYLQLCEEDNISPLGKSTLYKILSECAASVRKSVEGLDNYVMEGSRAFQTLEEIFMDENNLKTKLLEAKRYLKADFKIHLARQTNVIQHCLGFALSIPGIEFQLHCQHIHSQHCQSCIDLDETLQKVLENAEKKQIENKDALMFKVEKAVNDIKNLQKHIVRSKNQEFARKDIADNMEINDVIITSDWAMKFFAKTLSRGSQTSQDAAVTTAVMTDVVQDLKTILPNLQNVHIFSDNAGCYKSSLTLSTLRHEIGKALASYNFSEAQNGKGPCDRRAAHAKFVIKRFINEGRDVTSALDMKKALEKFGQKAYRVRVVDTVLDLDAEKHKESIKNVSNFYNFNFADDGLRMWQAYNIGEGKLVQWDSLKPSKNAVQLKVISDWTDIAISDSYEDPVPTTTKHKQSLICPLENCIREFKNKETLDQHILQGQCEHQLEKEALSDKSKIIYAKKLSNAPLCCPDMTAENVFEDDSLVNRCCGWALKSKKKKTVFNQKQRDFMIEKFQIGKRTGSKVDANTASEEMRSGHLGFSKDEFLTGQQIGSYFCRLAQQDRNSDSNDYRAADEENRRSILKKEITKTIDI</sequence>
<keyword evidence="2" id="KW-1185">Reference proteome</keyword>
<dbReference type="AlphaFoldDB" id="A0A6J8AYP9"/>
<dbReference type="OrthoDB" id="6138973at2759"/>
<dbReference type="Proteomes" id="UP000507470">
    <property type="component" value="Unassembled WGS sequence"/>
</dbReference>
<dbReference type="PANTHER" id="PTHR33845:SF1">
    <property type="entry name" value="C2H2-TYPE DOMAIN-CONTAINING PROTEIN"/>
    <property type="match status" value="1"/>
</dbReference>
<accession>A0A6J8AYP9</accession>
<proteinExistence type="predicted"/>
<reference evidence="1 2" key="1">
    <citation type="submission" date="2020-06" db="EMBL/GenBank/DDBJ databases">
        <authorList>
            <person name="Li R."/>
            <person name="Bekaert M."/>
        </authorList>
    </citation>
    <scope>NUCLEOTIDE SEQUENCE [LARGE SCALE GENOMIC DNA]</scope>
    <source>
        <strain evidence="2">wild</strain>
    </source>
</reference>